<reference evidence="2 3" key="1">
    <citation type="submission" date="2019-03" db="EMBL/GenBank/DDBJ databases">
        <title>Genomic Encyclopedia of Archaeal and Bacterial Type Strains, Phase II (KMG-II): from individual species to whole genera.</title>
        <authorList>
            <person name="Goeker M."/>
        </authorList>
    </citation>
    <scope>NUCLEOTIDE SEQUENCE [LARGE SCALE GENOMIC DNA]</scope>
    <source>
        <strain evidence="2 3">DSM 19035</strain>
    </source>
</reference>
<dbReference type="AlphaFoldDB" id="A0A4R6SZE1"/>
<protein>
    <submittedName>
        <fullName evidence="2">Capsule assembly protein Wzi</fullName>
    </submittedName>
</protein>
<accession>A0A4R6SZE1</accession>
<keyword evidence="3" id="KW-1185">Reference proteome</keyword>
<dbReference type="Proteomes" id="UP000295620">
    <property type="component" value="Unassembled WGS sequence"/>
</dbReference>
<feature type="signal peptide" evidence="1">
    <location>
        <begin position="1"/>
        <end position="21"/>
    </location>
</feature>
<evidence type="ECO:0000313" key="3">
    <source>
        <dbReference type="Proteomes" id="UP000295620"/>
    </source>
</evidence>
<feature type="chain" id="PRO_5020963813" evidence="1">
    <location>
        <begin position="22"/>
        <end position="545"/>
    </location>
</feature>
<dbReference type="Pfam" id="PF14052">
    <property type="entry name" value="Caps_assemb_Wzi"/>
    <property type="match status" value="1"/>
</dbReference>
<dbReference type="EMBL" id="SNYC01000004">
    <property type="protein sequence ID" value="TDQ09915.1"/>
    <property type="molecule type" value="Genomic_DNA"/>
</dbReference>
<comment type="caution">
    <text evidence="2">The sequence shown here is derived from an EMBL/GenBank/DDBJ whole genome shotgun (WGS) entry which is preliminary data.</text>
</comment>
<proteinExistence type="predicted"/>
<sequence>MKIKVLCLFFLLICLKSVVSAQTMPVGMLGGLEDVYRKDQLLGLDSLKSSFMIRPLYIHDGNPYSLRKLLFSSDKLKAKIYLLPIALQMQQTNLPSSMNDGAMIASRGFQSLVSAGFFASIGPLSVQVRPEYVYAENKDYRTLLETNNAPDFTSSYREFRRSIDLPERFGEGSYKKFNLGQSSVRLNAAGFSIGLSNENLWWGPGMRNSLVMSNNAPGFLHYTFNTVKPLQTYIGSFETQLIHGTLKSSGVEIPASLGLEPKPDIDRNISGIALTYQPKWAPGLYVGFDRTSSDYKTDTTLARPPAGRYNANLDIGTHRDNYTSYYIRWVMPESRAEIYVQYGVKKYTFELPGKNAEDPAIPGSDFLRAYVAGFSKLVALNWGQDQFIRVGLEITEMGNKNPRSLWPAPTWYNNFQITQGYTNKGQLLGAVVGPGGNMQSIDVAWVKGFKRIGLQIDRMVHNNDMFYTMNPYTADMRRHWVDILMGARIDWDYKNFVFNSQFTYQRSLNYQWTFERPTPQYTEFWDWDKQDVGNLDVKLGIMYRF</sequence>
<gene>
    <name evidence="2" type="ORF">ATK78_2074</name>
</gene>
<organism evidence="2 3">
    <name type="scientific">Pedobacter metabolipauper</name>
    <dbReference type="NCBI Taxonomy" id="425513"/>
    <lineage>
        <taxon>Bacteria</taxon>
        <taxon>Pseudomonadati</taxon>
        <taxon>Bacteroidota</taxon>
        <taxon>Sphingobacteriia</taxon>
        <taxon>Sphingobacteriales</taxon>
        <taxon>Sphingobacteriaceae</taxon>
        <taxon>Pedobacter</taxon>
    </lineage>
</organism>
<evidence type="ECO:0000313" key="2">
    <source>
        <dbReference type="EMBL" id="TDQ09915.1"/>
    </source>
</evidence>
<evidence type="ECO:0000256" key="1">
    <source>
        <dbReference type="SAM" id="SignalP"/>
    </source>
</evidence>
<name>A0A4R6SZE1_9SPHI</name>
<dbReference type="InterPro" id="IPR026950">
    <property type="entry name" value="Caps_assemb_Wzi"/>
</dbReference>
<keyword evidence="1" id="KW-0732">Signal</keyword>
<dbReference type="Gene3D" id="2.40.160.130">
    <property type="entry name" value="Capsule assembly protein Wzi"/>
    <property type="match status" value="1"/>
</dbReference>
<dbReference type="OrthoDB" id="1293009at2"/>
<dbReference type="RefSeq" id="WP_133575964.1">
    <property type="nucleotide sequence ID" value="NZ_SNYC01000004.1"/>
</dbReference>
<dbReference type="InterPro" id="IPR038636">
    <property type="entry name" value="Wzi_sf"/>
</dbReference>